<reference evidence="1 2" key="1">
    <citation type="submission" date="2016-09" db="EMBL/GenBank/DDBJ databases">
        <authorList>
            <person name="Capua I."/>
            <person name="De Benedictis P."/>
            <person name="Joannis T."/>
            <person name="Lombin L.H."/>
            <person name="Cattoli G."/>
        </authorList>
    </citation>
    <scope>NUCLEOTIDE SEQUENCE [LARGE SCALE GENOMIC DNA]</scope>
    <source>
        <strain evidence="1 2">GluBS11</strain>
    </source>
</reference>
<protein>
    <submittedName>
        <fullName evidence="1">Uncharacterized protein</fullName>
    </submittedName>
</protein>
<gene>
    <name evidence="1" type="ORF">SAMN05421730_10568</name>
</gene>
<organism evidence="1 2">
    <name type="scientific">Anaerobium acetethylicum</name>
    <dbReference type="NCBI Taxonomy" id="1619234"/>
    <lineage>
        <taxon>Bacteria</taxon>
        <taxon>Bacillati</taxon>
        <taxon>Bacillota</taxon>
        <taxon>Clostridia</taxon>
        <taxon>Lachnospirales</taxon>
        <taxon>Lachnospiraceae</taxon>
        <taxon>Anaerobium</taxon>
    </lineage>
</organism>
<proteinExistence type="predicted"/>
<evidence type="ECO:0000313" key="1">
    <source>
        <dbReference type="EMBL" id="SCP99739.1"/>
    </source>
</evidence>
<dbReference type="STRING" id="1619234.SAMN05421730_10568"/>
<dbReference type="Proteomes" id="UP000199315">
    <property type="component" value="Unassembled WGS sequence"/>
</dbReference>
<name>A0A1D3TYZ1_9FIRM</name>
<dbReference type="EMBL" id="FMKA01000056">
    <property type="protein sequence ID" value="SCP99739.1"/>
    <property type="molecule type" value="Genomic_DNA"/>
</dbReference>
<sequence>MGIIFVNLKAMENRDNLNVKPQGDTELEKAQYVYEYIKKANDIVFDGVIVTEYGAIIKLIHETYKYESRTTEEYWQDKISKDTMVYMMFENIVLSFDYFLYQEKKVSDFYKCRTYTEVKFNFIFRTDIKEVKKIDIIKDVLELEKLDGISIYDGGKKQADKDEITQERNKMKKILFTDKAGVAKKLEQYLGIKEDKISKENRIDYYKMVFLLYYLDKHGIEYGNKQFQRIKILDSITKPRLQLVANFLEHTNIPEPAEELELLKNEIVKHLSLNQINRINRIYVQLIYCYETTFQYIGKLLDVPINVFIEERELTDIENRVDKCMEAIKNVQEYEQKHTYEDSVWEIGYLKYKAFIRRCEREDSYKSLKYAYDLGKPVGKMLFEQTADPKIRFYEVPKTGLADFIKRESEWFAESISGKCTKRWVQNHTEDIVKLCSIMERFFRRTVFDGFPLTMVIASAQALYEAKTKKLVYENNYKGYYGNKAKSLYASLKNIDVNENTDAFDYAWTALIKRWCNYNEIKYGLYEHSVRIDLKFTELIRKVVELDSVSNIDIFVEGMFAELGLPQEYRMTGIKQKVQQEIQELSGYELIIEDMRILREFEHENFIEYFCHELTEIIQFNEYQYDENIFQFHYNMRYMAVKFEQNKEEGKIRLLEMKYLQLGNQYNMFQRAIELKLPWFTEDFTDF</sequence>
<dbReference type="AlphaFoldDB" id="A0A1D3TYZ1"/>
<evidence type="ECO:0000313" key="2">
    <source>
        <dbReference type="Proteomes" id="UP000199315"/>
    </source>
</evidence>
<accession>A0A1D3TYZ1</accession>
<keyword evidence="2" id="KW-1185">Reference proteome</keyword>